<keyword evidence="2" id="KW-1235">Degradation of host cell envelope components during virus entry</keyword>
<evidence type="ECO:0000256" key="4">
    <source>
        <dbReference type="ARBA" id="ARBA00022844"/>
    </source>
</evidence>
<dbReference type="SUPFAM" id="SSF51126">
    <property type="entry name" value="Pectin lyase-like"/>
    <property type="match status" value="1"/>
</dbReference>
<keyword evidence="5" id="KW-1160">Virus entry into host cell</keyword>
<accession>A0A9E6N9G3</accession>
<reference evidence="7" key="1">
    <citation type="submission" date="2021-06" db="EMBL/GenBank/DDBJ databases">
        <title>Four novel Curtobacterium phages isolated from Environmental samples.</title>
        <authorList>
            <person name="Alanin K.W.S."/>
            <person name="Djurhuus A.M."/>
            <person name="Olsen N.S."/>
            <person name="Carstens A.B."/>
            <person name="Nielsen T.K."/>
            <person name="Kot W."/>
            <person name="Hansen L.H."/>
        </authorList>
    </citation>
    <scope>NUCLEOTIDE SEQUENCE</scope>
</reference>
<dbReference type="InterPro" id="IPR011050">
    <property type="entry name" value="Pectin_lyase_fold/virulence"/>
</dbReference>
<keyword evidence="4" id="KW-0946">Virion</keyword>
<evidence type="ECO:0000256" key="6">
    <source>
        <dbReference type="ARBA" id="ARBA00035731"/>
    </source>
</evidence>
<keyword evidence="6" id="KW-1238">Degradation of host capsule during virus entry</keyword>
<evidence type="ECO:0000256" key="3">
    <source>
        <dbReference type="ARBA" id="ARBA00022732"/>
    </source>
</evidence>
<evidence type="ECO:0000256" key="2">
    <source>
        <dbReference type="ARBA" id="ARBA00022717"/>
    </source>
</evidence>
<dbReference type="EMBL" id="MZ333135">
    <property type="protein sequence ID" value="QXG07762.1"/>
    <property type="molecule type" value="Genomic_DNA"/>
</dbReference>
<proteinExistence type="predicted"/>
<dbReference type="GO" id="GO:0098994">
    <property type="term" value="P:symbiont entry into host cell via disruption of host cell envelope"/>
    <property type="evidence" value="ECO:0007669"/>
    <property type="project" value="UniProtKB-KW"/>
</dbReference>
<keyword evidence="8" id="KW-1185">Reference proteome</keyword>
<evidence type="ECO:0000313" key="7">
    <source>
        <dbReference type="EMBL" id="QXG07762.1"/>
    </source>
</evidence>
<protein>
    <submittedName>
        <fullName evidence="7">Tail fiber related protein</fullName>
    </submittedName>
</protein>
<dbReference type="Proteomes" id="UP001055587">
    <property type="component" value="Segment"/>
</dbReference>
<dbReference type="GO" id="GO:0098996">
    <property type="term" value="P:symbiont entry into host cell via disruption of host cell glycocalyx"/>
    <property type="evidence" value="ECO:0007669"/>
    <property type="project" value="UniProtKB-KW"/>
</dbReference>
<name>A0A9E6N9G3_9CAUD</name>
<evidence type="ECO:0000313" key="8">
    <source>
        <dbReference type="Proteomes" id="UP001055587"/>
    </source>
</evidence>
<comment type="subcellular location">
    <subcellularLocation>
        <location evidence="1">Virion</location>
    </subcellularLocation>
</comment>
<evidence type="ECO:0000256" key="1">
    <source>
        <dbReference type="ARBA" id="ARBA00004328"/>
    </source>
</evidence>
<organism evidence="7 8">
    <name type="scientific">Erwinia phage Zoomie</name>
    <dbReference type="NCBI Taxonomy" id="2851072"/>
    <lineage>
        <taxon>Viruses</taxon>
        <taxon>Duplodnaviria</taxon>
        <taxon>Heunggongvirae</taxon>
        <taxon>Uroviricota</taxon>
        <taxon>Caudoviricetes</taxon>
        <taxon>Autographivirales</taxon>
        <taxon>Autoscriptoviridae</taxon>
        <taxon>Slopekvirinae</taxon>
        <taxon>Zoomievirus</taxon>
        <taxon>Zoomievirus zoomie</taxon>
    </lineage>
</organism>
<evidence type="ECO:0000256" key="5">
    <source>
        <dbReference type="ARBA" id="ARBA00023296"/>
    </source>
</evidence>
<sequence>MANSWQTETAAPGQIQVSINIPYMQKQDIYLYVNGSEVKGFTWVSDTNVRLPAPLTGGEEILVMRRTEREHLRIQFSEGAAFDRSNLDEQNTQFLYLSQELVEGRSIEGFYGDISMNTFRITNLGSPIYDTDAANKKYVDAEVREVNQKAIRVPEATVQPTPTVNGRKNKLLGFDSIGNPVSATPIEGSATELELDLQDIDGMSILGRVPSIEALRQLAPRQDRRFVSVVGYVEGSVKGGGFFEYVASDTTSPDDGGIIIVGLNGARWRRMIELNSVTIEHFGARSDGVTDDIESMKRMHAWSRGIDATFGPGIVLGPGLTAISSWDLGNTEMPAFKLRGPEVAYGRLPRAQLRLLDHANAYAIRFKARRMEVSNLNINGAASTKGFLENTVTRGDYCRIHAIQARGMTGRVFHVFDTIDTKLDQCYSSQGKASFFRTDWSNESPGAWDHPTAIEISNSNFEGHTGEFAVSCIRAGQSEMNNVWFDRNERGFDISQGGWVLKNVTQENSVNPSGAKYTKLTRINCRFEQGAGLSFDVSGYDPSWDPSGKPPTWVTNAMDQGTIQLDPKGSALQNGLAMGFQNPLPEMRLLNNTGNEKWINVGRVIQNSTLGATFELELQGAAGYDNIGSSTNHPGSTGFGGGRALIRGQLKYNVASADGIQLSWHGEGACPIREVRYVHAWQSFDIYVRMGAFTRVMGVFLRSDGVGRISSGSPFYYRAGSDAPVDIGSVANLKQAHKVWAVNGGIAGTGENNTGLGMDLDSGTLLLASPEEGAAAGRYLHIKNNYQDRYIPVQATMESTRVNRYAKADLPRADGENAYGVILCTDSGAGSGASTRFELLFSDGLKWVRAKDGSAVN</sequence>
<keyword evidence="3" id="KW-1227">Viral tail protein</keyword>
<dbReference type="GO" id="GO:0098015">
    <property type="term" value="C:virus tail"/>
    <property type="evidence" value="ECO:0007669"/>
    <property type="project" value="UniProtKB-KW"/>
</dbReference>